<name>A0ABW5BP53_9PROT</name>
<comment type="caution">
    <text evidence="2">The sequence shown here is derived from an EMBL/GenBank/DDBJ whole genome shotgun (WGS) entry which is preliminary data.</text>
</comment>
<keyword evidence="3" id="KW-1185">Reference proteome</keyword>
<evidence type="ECO:0000256" key="1">
    <source>
        <dbReference type="SAM" id="MobiDB-lite"/>
    </source>
</evidence>
<dbReference type="Proteomes" id="UP001597294">
    <property type="component" value="Unassembled WGS sequence"/>
</dbReference>
<gene>
    <name evidence="2" type="ORF">ACFSKO_16475</name>
</gene>
<protein>
    <submittedName>
        <fullName evidence="2">Uncharacterized protein</fullName>
    </submittedName>
</protein>
<organism evidence="2 3">
    <name type="scientific">Kiloniella antarctica</name>
    <dbReference type="NCBI Taxonomy" id="1550907"/>
    <lineage>
        <taxon>Bacteria</taxon>
        <taxon>Pseudomonadati</taxon>
        <taxon>Pseudomonadota</taxon>
        <taxon>Alphaproteobacteria</taxon>
        <taxon>Rhodospirillales</taxon>
        <taxon>Kiloniellaceae</taxon>
        <taxon>Kiloniella</taxon>
    </lineage>
</organism>
<dbReference type="RefSeq" id="WP_380253645.1">
    <property type="nucleotide sequence ID" value="NZ_JBHUII010000011.1"/>
</dbReference>
<evidence type="ECO:0000313" key="3">
    <source>
        <dbReference type="Proteomes" id="UP001597294"/>
    </source>
</evidence>
<feature type="region of interest" description="Disordered" evidence="1">
    <location>
        <begin position="1"/>
        <end position="28"/>
    </location>
</feature>
<reference evidence="3" key="1">
    <citation type="journal article" date="2019" name="Int. J. Syst. Evol. Microbiol.">
        <title>The Global Catalogue of Microorganisms (GCM) 10K type strain sequencing project: providing services to taxonomists for standard genome sequencing and annotation.</title>
        <authorList>
            <consortium name="The Broad Institute Genomics Platform"/>
            <consortium name="The Broad Institute Genome Sequencing Center for Infectious Disease"/>
            <person name="Wu L."/>
            <person name="Ma J."/>
        </authorList>
    </citation>
    <scope>NUCLEOTIDE SEQUENCE [LARGE SCALE GENOMIC DNA]</scope>
    <source>
        <strain evidence="3">CGMCC 4.7192</strain>
    </source>
</reference>
<dbReference type="EMBL" id="JBHUII010000011">
    <property type="protein sequence ID" value="MFD2207225.1"/>
    <property type="molecule type" value="Genomic_DNA"/>
</dbReference>
<evidence type="ECO:0000313" key="2">
    <source>
        <dbReference type="EMBL" id="MFD2207225.1"/>
    </source>
</evidence>
<feature type="compositionally biased region" description="Low complexity" evidence="1">
    <location>
        <begin position="10"/>
        <end position="22"/>
    </location>
</feature>
<sequence>MGIENYSTTPANNNGAPPNGAPEGMTPGAVNDVMRQIMADVRTQAEEGCWFNWGHTPTYVAADKFSVTGDQTADYTVGRRVRLLDTTEKFGVITVSAYTSLTTVTVVLDSGSLVAPTVVSLGIDPLVLEQGGLATKDTVDTAEIVDGAVTAAKLASGLTINAVDAEARSTLARLDFTQASQHSLDRQDNDNGITDVFTDDSDIDTGASVSEIYDSSGDYYTNKVVTVIAGGTGTPIGNMTDLGGLSSAFDGVTVQGTIASARAGTNITTGYIGKTWSSPKTIAQYTIYGTSDYGFDQGTETITVTLQGSNDAFAAQIVDLHTDTFANAAGISKDYSTGITTSTAYSSHRAKIEIGSPNETRCAELVFYESTAGTNITLQSTAFTADATPSTADLYVWQEDVDAVTLNTDLKGYVSRDGGTTWTEVTLVEVNTMTAGRMLSAVGVDISAQPSGTSMKYKFQTFNDKEQRIHGVSFQWRA</sequence>
<accession>A0ABW5BP53</accession>
<proteinExistence type="predicted"/>